<evidence type="ECO:0000313" key="1">
    <source>
        <dbReference type="EMBL" id="KAG4422477.1"/>
    </source>
</evidence>
<reference evidence="1" key="1">
    <citation type="submission" date="2021-02" db="EMBL/GenBank/DDBJ databases">
        <title>Genome sequence Cadophora malorum strain M34.</title>
        <authorList>
            <person name="Stefanovic E."/>
            <person name="Vu D."/>
            <person name="Scully C."/>
            <person name="Dijksterhuis J."/>
            <person name="Roader J."/>
            <person name="Houbraken J."/>
        </authorList>
    </citation>
    <scope>NUCLEOTIDE SEQUENCE</scope>
    <source>
        <strain evidence="1">M34</strain>
    </source>
</reference>
<comment type="caution">
    <text evidence="1">The sequence shown here is derived from an EMBL/GenBank/DDBJ whole genome shotgun (WGS) entry which is preliminary data.</text>
</comment>
<dbReference type="Pfam" id="PF11927">
    <property type="entry name" value="HODM_asu-like"/>
    <property type="match status" value="1"/>
</dbReference>
<dbReference type="OrthoDB" id="5043642at2759"/>
<dbReference type="EMBL" id="JAFJYH010000048">
    <property type="protein sequence ID" value="KAG4422477.1"/>
    <property type="molecule type" value="Genomic_DNA"/>
</dbReference>
<keyword evidence="2" id="KW-1185">Reference proteome</keyword>
<dbReference type="AlphaFoldDB" id="A0A8H7WCT5"/>
<protein>
    <submittedName>
        <fullName evidence="1">Uncharacterized protein</fullName>
    </submittedName>
</protein>
<proteinExistence type="predicted"/>
<accession>A0A8H7WCT5</accession>
<dbReference type="InterPro" id="IPR021848">
    <property type="entry name" value="HODM_asu-like"/>
</dbReference>
<evidence type="ECO:0000313" key="2">
    <source>
        <dbReference type="Proteomes" id="UP000664132"/>
    </source>
</evidence>
<gene>
    <name evidence="1" type="ORF">IFR04_004378</name>
</gene>
<dbReference type="Proteomes" id="UP000664132">
    <property type="component" value="Unassembled WGS sequence"/>
</dbReference>
<sequence>MGTIEPLTKLDLASEEPRKIYKFSAKYFLTMGLTNTNINFITQMDKQYAERLIERQKILDTHPNALKCLPSAVGMVNELYEYLINNYLPARYPTMFRVGAKYTTNLVTGKLLPSTAPADPIEALRLMAVNIDEDFLMLLPAEDGDGHSLQSFVWCYPVGFDPGSKLGLKLRDAHKPVPGYKDKLQTSMDRYFGKLEVGRVVYRVNWAIATNASLCEDGEYHLYEGQEVSSTATDEIDIANCWVRCELQTLFALPKSGGRILSVHLYLYPLQQIKDEGLGEELCAAVDGLKLGNVPEFWRYKRAPLWQEKVKEFLRS</sequence>
<name>A0A8H7WCT5_9HELO</name>
<organism evidence="1 2">
    <name type="scientific">Cadophora malorum</name>
    <dbReference type="NCBI Taxonomy" id="108018"/>
    <lineage>
        <taxon>Eukaryota</taxon>
        <taxon>Fungi</taxon>
        <taxon>Dikarya</taxon>
        <taxon>Ascomycota</taxon>
        <taxon>Pezizomycotina</taxon>
        <taxon>Leotiomycetes</taxon>
        <taxon>Helotiales</taxon>
        <taxon>Ploettnerulaceae</taxon>
        <taxon>Cadophora</taxon>
    </lineage>
</organism>